<sequence>MFENVRFNNLKSERWTHGGLDDEGTNVLPVLLEQRNQEVDSHHDLGDKSILLHLNVANSDSQTQNLLKLELNGGLHIGNLGVQVVVVRDWSWELTSLGQLRTQKSWNLLNQNLRSNESIVLLGQLLDELLVLVQLLQVINRHGIDTKRLSSVDIESITKNTDGHVRSWNLRKLQGTRETLVSLWVVVLKTNLQFNGLQEVSLLGLVRELQDLLDVVSHLGGADFGHSL</sequence>
<organism evidence="1 2">
    <name type="scientific">Ogataea philodendri</name>
    <dbReference type="NCBI Taxonomy" id="1378263"/>
    <lineage>
        <taxon>Eukaryota</taxon>
        <taxon>Fungi</taxon>
        <taxon>Dikarya</taxon>
        <taxon>Ascomycota</taxon>
        <taxon>Saccharomycotina</taxon>
        <taxon>Pichiomycetes</taxon>
        <taxon>Pichiales</taxon>
        <taxon>Pichiaceae</taxon>
        <taxon>Ogataea</taxon>
    </lineage>
</organism>
<evidence type="ECO:0000313" key="2">
    <source>
        <dbReference type="Proteomes" id="UP000769157"/>
    </source>
</evidence>
<dbReference type="EMBL" id="JAEUBE010000183">
    <property type="protein sequence ID" value="KAH3667210.1"/>
    <property type="molecule type" value="Genomic_DNA"/>
</dbReference>
<reference evidence="1" key="2">
    <citation type="submission" date="2021-01" db="EMBL/GenBank/DDBJ databases">
        <authorList>
            <person name="Schikora-Tamarit M.A."/>
        </authorList>
    </citation>
    <scope>NUCLEOTIDE SEQUENCE</scope>
    <source>
        <strain evidence="1">CBS6075</strain>
    </source>
</reference>
<dbReference type="Proteomes" id="UP000769157">
    <property type="component" value="Unassembled WGS sequence"/>
</dbReference>
<protein>
    <submittedName>
        <fullName evidence="1">Uncharacterized protein</fullName>
    </submittedName>
</protein>
<dbReference type="GeneID" id="70234826"/>
<evidence type="ECO:0000313" key="1">
    <source>
        <dbReference type="EMBL" id="KAH3667210.1"/>
    </source>
</evidence>
<proteinExistence type="predicted"/>
<dbReference type="OrthoDB" id="366350at2759"/>
<comment type="caution">
    <text evidence="1">The sequence shown here is derived from an EMBL/GenBank/DDBJ whole genome shotgun (WGS) entry which is preliminary data.</text>
</comment>
<dbReference type="AlphaFoldDB" id="A0A9P8P8Z8"/>
<dbReference type="RefSeq" id="XP_046062022.1">
    <property type="nucleotide sequence ID" value="XM_046203775.1"/>
</dbReference>
<reference evidence="1" key="1">
    <citation type="journal article" date="2021" name="Open Biol.">
        <title>Shared evolutionary footprints suggest mitochondrial oxidative damage underlies multiple complex I losses in fungi.</title>
        <authorList>
            <person name="Schikora-Tamarit M.A."/>
            <person name="Marcet-Houben M."/>
            <person name="Nosek J."/>
            <person name="Gabaldon T."/>
        </authorList>
    </citation>
    <scope>NUCLEOTIDE SEQUENCE</scope>
    <source>
        <strain evidence="1">CBS6075</strain>
    </source>
</reference>
<keyword evidence="2" id="KW-1185">Reference proteome</keyword>
<gene>
    <name evidence="1" type="ORF">OGAPHI_002859</name>
</gene>
<name>A0A9P8P8Z8_9ASCO</name>
<accession>A0A9P8P8Z8</accession>